<dbReference type="Proteomes" id="UP000008237">
    <property type="component" value="Unassembled WGS sequence"/>
</dbReference>
<dbReference type="GO" id="GO:0004601">
    <property type="term" value="F:peroxidase activity"/>
    <property type="evidence" value="ECO:0007669"/>
    <property type="project" value="UniProtKB-KW"/>
</dbReference>
<gene>
    <name evidence="3" type="ORF">EAI_08536</name>
</gene>
<dbReference type="EMBL" id="GL446968">
    <property type="protein sequence ID" value="EFN87024.1"/>
    <property type="molecule type" value="Genomic_DNA"/>
</dbReference>
<proteinExistence type="predicted"/>
<dbReference type="PRINTS" id="PR00457">
    <property type="entry name" value="ANPEROXIDASE"/>
</dbReference>
<accession>E2BBB6</accession>
<dbReference type="PANTHER" id="PTHR11475:SF144">
    <property type="entry name" value="NAD(P)H OXIDASE (H2O2-FORMING)"/>
    <property type="match status" value="1"/>
</dbReference>
<dbReference type="STRING" id="610380.E2BBB6"/>
<dbReference type="GO" id="GO:0006979">
    <property type="term" value="P:response to oxidative stress"/>
    <property type="evidence" value="ECO:0007669"/>
    <property type="project" value="InterPro"/>
</dbReference>
<dbReference type="InterPro" id="IPR037120">
    <property type="entry name" value="Haem_peroxidase_sf_animal"/>
</dbReference>
<name>E2BBB6_HARSA</name>
<dbReference type="Gene3D" id="1.10.640.10">
    <property type="entry name" value="Haem peroxidase domain superfamily, animal type"/>
    <property type="match status" value="1"/>
</dbReference>
<dbReference type="InterPro" id="IPR010255">
    <property type="entry name" value="Haem_peroxidase_sf"/>
</dbReference>
<dbReference type="PROSITE" id="PS50292">
    <property type="entry name" value="PEROXIDASE_3"/>
    <property type="match status" value="1"/>
</dbReference>
<feature type="non-terminal residue" evidence="3">
    <location>
        <position position="1"/>
    </location>
</feature>
<evidence type="ECO:0000256" key="2">
    <source>
        <dbReference type="PIRSR" id="PIRSR619791-2"/>
    </source>
</evidence>
<keyword evidence="1" id="KW-0560">Oxidoreductase</keyword>
<dbReference type="PANTHER" id="PTHR11475">
    <property type="entry name" value="OXIDASE/PEROXIDASE"/>
    <property type="match status" value="1"/>
</dbReference>
<keyword evidence="2" id="KW-0479">Metal-binding</keyword>
<dbReference type="InParanoid" id="E2BBB6"/>
<dbReference type="GO" id="GO:0020037">
    <property type="term" value="F:heme binding"/>
    <property type="evidence" value="ECO:0007669"/>
    <property type="project" value="InterPro"/>
</dbReference>
<dbReference type="GO" id="GO:0046872">
    <property type="term" value="F:metal ion binding"/>
    <property type="evidence" value="ECO:0007669"/>
    <property type="project" value="UniProtKB-KW"/>
</dbReference>
<keyword evidence="2" id="KW-0408">Iron</keyword>
<dbReference type="Pfam" id="PF03098">
    <property type="entry name" value="An_peroxidase"/>
    <property type="match status" value="1"/>
</dbReference>
<evidence type="ECO:0000256" key="1">
    <source>
        <dbReference type="ARBA" id="ARBA00022559"/>
    </source>
</evidence>
<evidence type="ECO:0000313" key="3">
    <source>
        <dbReference type="EMBL" id="EFN87024.1"/>
    </source>
</evidence>
<dbReference type="OrthoDB" id="6019201at2759"/>
<keyword evidence="1" id="KW-0575">Peroxidase</keyword>
<dbReference type="AlphaFoldDB" id="E2BBB6"/>
<keyword evidence="4" id="KW-1185">Reference proteome</keyword>
<protein>
    <submittedName>
        <fullName evidence="3">Dual oxidase</fullName>
    </submittedName>
</protein>
<dbReference type="SUPFAM" id="SSF48113">
    <property type="entry name" value="Heme-dependent peroxidases"/>
    <property type="match status" value="1"/>
</dbReference>
<reference evidence="3 4" key="1">
    <citation type="journal article" date="2010" name="Science">
        <title>Genomic comparison of the ants Camponotus floridanus and Harpegnathos saltator.</title>
        <authorList>
            <person name="Bonasio R."/>
            <person name="Zhang G."/>
            <person name="Ye C."/>
            <person name="Mutti N.S."/>
            <person name="Fang X."/>
            <person name="Qin N."/>
            <person name="Donahue G."/>
            <person name="Yang P."/>
            <person name="Li Q."/>
            <person name="Li C."/>
            <person name="Zhang P."/>
            <person name="Huang Z."/>
            <person name="Berger S.L."/>
            <person name="Reinberg D."/>
            <person name="Wang J."/>
            <person name="Liebig J."/>
        </authorList>
    </citation>
    <scope>NUCLEOTIDE SEQUENCE [LARGE SCALE GENOMIC DNA]</scope>
    <source>
        <strain evidence="3 4">R22 G/1</strain>
    </source>
</reference>
<feature type="binding site" description="axial binding residue" evidence="2">
    <location>
        <position position="347"/>
    </location>
    <ligand>
        <name>heme b</name>
        <dbReference type="ChEBI" id="CHEBI:60344"/>
    </ligand>
    <ligandPart>
        <name>Fe</name>
        <dbReference type="ChEBI" id="CHEBI:18248"/>
    </ligandPart>
</feature>
<organism evidence="4">
    <name type="scientific">Harpegnathos saltator</name>
    <name type="common">Jerdon's jumping ant</name>
    <dbReference type="NCBI Taxonomy" id="610380"/>
    <lineage>
        <taxon>Eukaryota</taxon>
        <taxon>Metazoa</taxon>
        <taxon>Ecdysozoa</taxon>
        <taxon>Arthropoda</taxon>
        <taxon>Hexapoda</taxon>
        <taxon>Insecta</taxon>
        <taxon>Pterygota</taxon>
        <taxon>Neoptera</taxon>
        <taxon>Endopterygota</taxon>
        <taxon>Hymenoptera</taxon>
        <taxon>Apocrita</taxon>
        <taxon>Aculeata</taxon>
        <taxon>Formicoidea</taxon>
        <taxon>Formicidae</taxon>
        <taxon>Ponerinae</taxon>
        <taxon>Ponerini</taxon>
        <taxon>Harpegnathos</taxon>
    </lineage>
</organism>
<dbReference type="InterPro" id="IPR019791">
    <property type="entry name" value="Haem_peroxidase_animal"/>
</dbReference>
<keyword evidence="2" id="KW-0349">Heme</keyword>
<dbReference type="OMA" id="HIAFEIM"/>
<sequence>KQLTDWLFTGSWGAQTGKPSPSNICTQYRAAKEYPGYDGWYNNIGKPELGAVDTPLLRKLPAAYEDGVYKPSGSKRPKPLILSDKLLKGNIGSKSRTGRNALLVFFGQQVVEEILDAQRPACPPEYINIDIPEDHQYRIKPGHTEMPILRTRYDQRTGHSPNNPRQQLNEITPYLDGGLIYGTSKAWSDVLRTYANGTVHPSGELASSFSGLYPERNSVRLPMANPPPPAHHSLYVSRHYTEEVTRYFKLGNPRGNENPFLLTFGIVWFRWHNFLAKHIKRLNPDWSSEKIYNEARKWVIATQQHIVVNEWLPSWLGTELSNYIGYNPNIDPQIDQFFQSAAFRFGHTLVPPGKQHM</sequence>
<evidence type="ECO:0000313" key="4">
    <source>
        <dbReference type="Proteomes" id="UP000008237"/>
    </source>
</evidence>